<protein>
    <submittedName>
        <fullName evidence="1">Uncharacterized protein</fullName>
    </submittedName>
</protein>
<dbReference type="Proteomes" id="UP001246858">
    <property type="component" value="Unassembled WGS sequence"/>
</dbReference>
<proteinExistence type="predicted"/>
<organism evidence="1 2">
    <name type="scientific">Pedobacter africanus</name>
    <dbReference type="NCBI Taxonomy" id="151894"/>
    <lineage>
        <taxon>Bacteria</taxon>
        <taxon>Pseudomonadati</taxon>
        <taxon>Bacteroidota</taxon>
        <taxon>Sphingobacteriia</taxon>
        <taxon>Sphingobacteriales</taxon>
        <taxon>Sphingobacteriaceae</taxon>
        <taxon>Pedobacter</taxon>
    </lineage>
</organism>
<accession>A0ACC6L1D9</accession>
<keyword evidence="2" id="KW-1185">Reference proteome</keyword>
<evidence type="ECO:0000313" key="2">
    <source>
        <dbReference type="Proteomes" id="UP001246858"/>
    </source>
</evidence>
<reference evidence="1" key="1">
    <citation type="submission" date="2023-07" db="EMBL/GenBank/DDBJ databases">
        <title>Sorghum-associated microbial communities from plants grown in Nebraska, USA.</title>
        <authorList>
            <person name="Schachtman D."/>
        </authorList>
    </citation>
    <scope>NUCLEOTIDE SEQUENCE</scope>
    <source>
        <strain evidence="1">2697</strain>
    </source>
</reference>
<name>A0ACC6L1D9_9SPHI</name>
<dbReference type="EMBL" id="JAVDTF010000003">
    <property type="protein sequence ID" value="MDR6785301.1"/>
    <property type="molecule type" value="Genomic_DNA"/>
</dbReference>
<sequence>MKLIKYSCCFFLLSWGLFFASCTKEDYYKEFMKGGEIAYAGRVDSVVVYSGNKRIQLSLFLGNDPLVTKVKAFWNDKRDSVEAVVKPEHIKNKLDLIINNLAEGNYNFVIYTYDKKNNPSVIYNASGEVFGASYHESVVNRRLESMQYSSADTRLKMNWVSANLGDIGTEVNYTGQDGTSKKVIVPAKDAVSYLEDYKEGSTLTYKTLYKPNPLSIDVFSKDYASAIIPFFERQMDKAGFKLLVLPTDATTAHGWLMPNMWDNKYDIPGFATINRMPQWFTFDMGSAASINRFKAWQSPDRLYAQQNLRKFEIWGSNNPNSDGSWTSWTKLADCESVKPSGLPLGQNSGADIAYANAGEEFLLPPGSPKVRYIRIKVLETWGIDAFATIAELTFFTRDR</sequence>
<comment type="caution">
    <text evidence="1">The sequence shown here is derived from an EMBL/GenBank/DDBJ whole genome shotgun (WGS) entry which is preliminary data.</text>
</comment>
<evidence type="ECO:0000313" key="1">
    <source>
        <dbReference type="EMBL" id="MDR6785301.1"/>
    </source>
</evidence>
<gene>
    <name evidence="1" type="ORF">J2X78_003875</name>
</gene>